<evidence type="ECO:0000259" key="2">
    <source>
        <dbReference type="PROSITE" id="PS50089"/>
    </source>
</evidence>
<accession>A0A0A8ZB72</accession>
<dbReference type="AlphaFoldDB" id="A0A0A8ZB72"/>
<organism evidence="3">
    <name type="scientific">Arundo donax</name>
    <name type="common">Giant reed</name>
    <name type="synonym">Donax arundinaceus</name>
    <dbReference type="NCBI Taxonomy" id="35708"/>
    <lineage>
        <taxon>Eukaryota</taxon>
        <taxon>Viridiplantae</taxon>
        <taxon>Streptophyta</taxon>
        <taxon>Embryophyta</taxon>
        <taxon>Tracheophyta</taxon>
        <taxon>Spermatophyta</taxon>
        <taxon>Magnoliopsida</taxon>
        <taxon>Liliopsida</taxon>
        <taxon>Poales</taxon>
        <taxon>Poaceae</taxon>
        <taxon>PACMAD clade</taxon>
        <taxon>Arundinoideae</taxon>
        <taxon>Arundineae</taxon>
        <taxon>Arundo</taxon>
    </lineage>
</organism>
<dbReference type="InterPro" id="IPR013083">
    <property type="entry name" value="Znf_RING/FYVE/PHD"/>
</dbReference>
<dbReference type="PANTHER" id="PTHR46859:SF1">
    <property type="entry name" value="TRANSMEMBRANE FRAGILE-X-F-ASSOCIATED PROTEIN"/>
    <property type="match status" value="1"/>
</dbReference>
<protein>
    <recommendedName>
        <fullName evidence="2">RING-type domain-containing protein</fullName>
    </recommendedName>
</protein>
<reference evidence="3" key="2">
    <citation type="journal article" date="2015" name="Data Brief">
        <title>Shoot transcriptome of the giant reed, Arundo donax.</title>
        <authorList>
            <person name="Barrero R.A."/>
            <person name="Guerrero F.D."/>
            <person name="Moolhuijzen P."/>
            <person name="Goolsby J.A."/>
            <person name="Tidwell J."/>
            <person name="Bellgard S.E."/>
            <person name="Bellgard M.I."/>
        </authorList>
    </citation>
    <scope>NUCLEOTIDE SEQUENCE</scope>
    <source>
        <tissue evidence="3">Shoot tissue taken approximately 20 cm above the soil surface</tissue>
    </source>
</reference>
<dbReference type="Gene3D" id="3.30.40.10">
    <property type="entry name" value="Zinc/RING finger domain, C3HC4 (zinc finger)"/>
    <property type="match status" value="1"/>
</dbReference>
<dbReference type="SUPFAM" id="SSF57850">
    <property type="entry name" value="RING/U-box"/>
    <property type="match status" value="1"/>
</dbReference>
<dbReference type="GO" id="GO:0008270">
    <property type="term" value="F:zinc ion binding"/>
    <property type="evidence" value="ECO:0007669"/>
    <property type="project" value="UniProtKB-KW"/>
</dbReference>
<dbReference type="PANTHER" id="PTHR46859">
    <property type="entry name" value="TRANSMEMBRANE FRAGILE-X-F-ASSOCIATED PROTEIN"/>
    <property type="match status" value="1"/>
</dbReference>
<keyword evidence="1" id="KW-0863">Zinc-finger</keyword>
<evidence type="ECO:0000313" key="3">
    <source>
        <dbReference type="EMBL" id="JAD36061.1"/>
    </source>
</evidence>
<dbReference type="EMBL" id="GBRH01261834">
    <property type="protein sequence ID" value="JAD36061.1"/>
    <property type="molecule type" value="Transcribed_RNA"/>
</dbReference>
<reference evidence="3" key="1">
    <citation type="submission" date="2014-09" db="EMBL/GenBank/DDBJ databases">
        <authorList>
            <person name="Magalhaes I.L.F."/>
            <person name="Oliveira U."/>
            <person name="Santos F.R."/>
            <person name="Vidigal T.H.D.A."/>
            <person name="Brescovit A.D."/>
            <person name="Santos A.J."/>
        </authorList>
    </citation>
    <scope>NUCLEOTIDE SEQUENCE</scope>
    <source>
        <tissue evidence="3">Shoot tissue taken approximately 20 cm above the soil surface</tissue>
    </source>
</reference>
<keyword evidence="1" id="KW-0862">Zinc</keyword>
<keyword evidence="1" id="KW-0479">Metal-binding</keyword>
<dbReference type="PROSITE" id="PS50089">
    <property type="entry name" value="ZF_RING_2"/>
    <property type="match status" value="1"/>
</dbReference>
<evidence type="ECO:0000256" key="1">
    <source>
        <dbReference type="PROSITE-ProRule" id="PRU00175"/>
    </source>
</evidence>
<name>A0A0A8ZB72_ARUDO</name>
<dbReference type="InterPro" id="IPR001841">
    <property type="entry name" value="Znf_RING"/>
</dbReference>
<dbReference type="Pfam" id="PF13920">
    <property type="entry name" value="zf-C3HC4_3"/>
    <property type="match status" value="1"/>
</dbReference>
<proteinExistence type="predicted"/>
<sequence>MQEWILCRICFERDICIVLLPCRHHVLCEPCSNKCQSCPICRLTIDSRLSVYDAVMSANPLCDTV</sequence>
<feature type="domain" description="RING-type" evidence="2">
    <location>
        <begin position="7"/>
        <end position="42"/>
    </location>
</feature>